<accession>A0ABD8AMH8</accession>
<dbReference type="GeneID" id="93477821"/>
<name>A0ABD8AMH8_PAEAM</name>
<dbReference type="AlphaFoldDB" id="A0ABD8AMH8"/>
<gene>
    <name evidence="3" type="ORF">V6668_20110</name>
</gene>
<evidence type="ECO:0000256" key="2">
    <source>
        <dbReference type="SAM" id="Phobius"/>
    </source>
</evidence>
<keyword evidence="2" id="KW-0472">Membrane</keyword>
<feature type="transmembrane region" description="Helical" evidence="2">
    <location>
        <begin position="57"/>
        <end position="77"/>
    </location>
</feature>
<keyword evidence="1" id="KW-0175">Coiled coil</keyword>
<protein>
    <submittedName>
        <fullName evidence="3">Uncharacterized protein</fullName>
    </submittedName>
</protein>
<evidence type="ECO:0000313" key="3">
    <source>
        <dbReference type="EMBL" id="WWP18800.1"/>
    </source>
</evidence>
<keyword evidence="2" id="KW-1133">Transmembrane helix</keyword>
<dbReference type="EMBL" id="CP145892">
    <property type="protein sequence ID" value="WWP18800.1"/>
    <property type="molecule type" value="Genomic_DNA"/>
</dbReference>
<dbReference type="RefSeq" id="WP_338706515.1">
    <property type="nucleotide sequence ID" value="NZ_CP145892.1"/>
</dbReference>
<organism evidence="3 4">
    <name type="scientific">Paenibacillus amylolyticus</name>
    <dbReference type="NCBI Taxonomy" id="1451"/>
    <lineage>
        <taxon>Bacteria</taxon>
        <taxon>Bacillati</taxon>
        <taxon>Bacillota</taxon>
        <taxon>Bacilli</taxon>
        <taxon>Bacillales</taxon>
        <taxon>Paenibacillaceae</taxon>
        <taxon>Paenibacillus</taxon>
    </lineage>
</organism>
<keyword evidence="2" id="KW-0812">Transmembrane</keyword>
<proteinExistence type="predicted"/>
<feature type="transmembrane region" description="Helical" evidence="2">
    <location>
        <begin position="89"/>
        <end position="110"/>
    </location>
</feature>
<evidence type="ECO:0000256" key="1">
    <source>
        <dbReference type="SAM" id="Coils"/>
    </source>
</evidence>
<sequence>MSKRKEFYHKHIQKHVFEELEIPDTPKILENSSEEADSKEELKIPEKKVHRVLTLKSILISFFIIWAASGILIYTFIPKDDRGTFGDMFGAINALFSAFAFGGLVYTLFIQRYELSLQRKELEMQRLEVARNADQLEEQKNVMIQQSFENTFFKMIELHHNILANSLMIETGKDTEVTRLHYFRLGLEGQANLAENEHDLKERVFNEISTPRGEWIKQYINNFYCMLLLTEQFCKNTNINARESDYALIILSQLSDDERVIIFYVLGYELKQRLLLDRFYFLEDLNPGAPEHTKWMRKLYRDYL</sequence>
<feature type="coiled-coil region" evidence="1">
    <location>
        <begin position="110"/>
        <end position="146"/>
    </location>
</feature>
<dbReference type="Proteomes" id="UP001364764">
    <property type="component" value="Chromosome"/>
</dbReference>
<reference evidence="3 4" key="1">
    <citation type="submission" date="2024-02" db="EMBL/GenBank/DDBJ databases">
        <title>Complete sequences of two Paenibacillus sp. strains and one Lysinibacillus strain isolated from the environment on STAA medium highlight biotechnological potential.</title>
        <authorList>
            <person name="Attere S.A."/>
            <person name="Piche L.C."/>
            <person name="Intertaglia L."/>
            <person name="Lami R."/>
            <person name="Charette S.J."/>
            <person name="Vincent A.T."/>
        </authorList>
    </citation>
    <scope>NUCLEOTIDE SEQUENCE [LARGE SCALE GENOMIC DNA]</scope>
    <source>
        <strain evidence="3 4">Y5S-7</strain>
    </source>
</reference>
<evidence type="ECO:0000313" key="4">
    <source>
        <dbReference type="Proteomes" id="UP001364764"/>
    </source>
</evidence>